<dbReference type="Proteomes" id="UP001148737">
    <property type="component" value="Unassembled WGS sequence"/>
</dbReference>
<name>A0ACC1R483_9HYPO</name>
<accession>A0ACC1R483</accession>
<proteinExistence type="predicted"/>
<sequence>MLSSLFLTLSALAVQSEARKLTKFANFVTFGDSYTDESRLGYFWSHGHGPPAGELTPPSNQTSVGGYSWGRVVANLTGAKYYDYAVAGAMCANNVTSHWFDPIKGLMPSILDYEVPAFEADLAFPKLYPDRHADNTVYAVWIGTNDLGVDGFLTDRNVAGTTLPSFVDCVWATFDRVYRTGGRHFVLLNTAPLEKSPMYASPENGGTGDNEYWGSKTQYNMTEVQYKMLEYTSSANAMFEQGLPFHLLIKKRWPRVSFSLFDVHSLILDIHAAPERYLTQPYNVTWPWKSCTPSTGCQQSTLPMSNFLWYD</sequence>
<evidence type="ECO:0000313" key="2">
    <source>
        <dbReference type="Proteomes" id="UP001148737"/>
    </source>
</evidence>
<gene>
    <name evidence="1" type="ORF">NLG97_g1495</name>
</gene>
<protein>
    <submittedName>
        <fullName evidence="1">Uncharacterized protein</fullName>
    </submittedName>
</protein>
<reference evidence="1" key="1">
    <citation type="submission" date="2022-07" db="EMBL/GenBank/DDBJ databases">
        <title>Genome Sequence of Lecanicillium saksenae.</title>
        <authorList>
            <person name="Buettner E."/>
        </authorList>
    </citation>
    <scope>NUCLEOTIDE SEQUENCE</scope>
    <source>
        <strain evidence="1">VT-O1</strain>
    </source>
</reference>
<keyword evidence="2" id="KW-1185">Reference proteome</keyword>
<organism evidence="1 2">
    <name type="scientific">Lecanicillium saksenae</name>
    <dbReference type="NCBI Taxonomy" id="468837"/>
    <lineage>
        <taxon>Eukaryota</taxon>
        <taxon>Fungi</taxon>
        <taxon>Dikarya</taxon>
        <taxon>Ascomycota</taxon>
        <taxon>Pezizomycotina</taxon>
        <taxon>Sordariomycetes</taxon>
        <taxon>Hypocreomycetidae</taxon>
        <taxon>Hypocreales</taxon>
        <taxon>Cordycipitaceae</taxon>
        <taxon>Lecanicillium</taxon>
    </lineage>
</organism>
<evidence type="ECO:0000313" key="1">
    <source>
        <dbReference type="EMBL" id="KAJ3497963.1"/>
    </source>
</evidence>
<comment type="caution">
    <text evidence="1">The sequence shown here is derived from an EMBL/GenBank/DDBJ whole genome shotgun (WGS) entry which is preliminary data.</text>
</comment>
<dbReference type="EMBL" id="JANAKD010000079">
    <property type="protein sequence ID" value="KAJ3497963.1"/>
    <property type="molecule type" value="Genomic_DNA"/>
</dbReference>